<dbReference type="NCBIfam" id="TIGR00377">
    <property type="entry name" value="ant_ant_sig"/>
    <property type="match status" value="1"/>
</dbReference>
<reference evidence="4 5" key="1">
    <citation type="submission" date="2015-07" db="EMBL/GenBank/DDBJ databases">
        <authorList>
            <person name="Kim K.M."/>
        </authorList>
    </citation>
    <scope>NUCLEOTIDE SEQUENCE [LARGE SCALE GENOMIC DNA]</scope>
    <source>
        <strain evidence="4 5">KCTC 12363</strain>
    </source>
</reference>
<dbReference type="RefSeq" id="WP_048641943.1">
    <property type="nucleotide sequence ID" value="NZ_CP012040.1"/>
</dbReference>
<dbReference type="PROSITE" id="PS50801">
    <property type="entry name" value="STAS"/>
    <property type="match status" value="1"/>
</dbReference>
<dbReference type="PANTHER" id="PTHR33495">
    <property type="entry name" value="ANTI-SIGMA FACTOR ANTAGONIST TM_1081-RELATED-RELATED"/>
    <property type="match status" value="1"/>
</dbReference>
<accession>A0A0H4PFM1</accession>
<dbReference type="KEGG" id="camu:CA2015_2207"/>
<dbReference type="Pfam" id="PF01740">
    <property type="entry name" value="STAS"/>
    <property type="match status" value="1"/>
</dbReference>
<dbReference type="InterPro" id="IPR036513">
    <property type="entry name" value="STAS_dom_sf"/>
</dbReference>
<sequence>MLSINKEEEKGHLIIRLEGEVDASNSVELDEVIQEVLNDGIKDILVDAYKLQYISSAGLGVFMSYLEDFKENNVLFIIYGLNERVMNVFHILGLDQLITITSTKEEAEKLLHEA</sequence>
<dbReference type="InterPro" id="IPR002645">
    <property type="entry name" value="STAS_dom"/>
</dbReference>
<keyword evidence="5" id="KW-1185">Reference proteome</keyword>
<dbReference type="GO" id="GO:0043856">
    <property type="term" value="F:anti-sigma factor antagonist activity"/>
    <property type="evidence" value="ECO:0007669"/>
    <property type="project" value="InterPro"/>
</dbReference>
<name>A0A0H4PFM1_9BACT</name>
<dbReference type="Gene3D" id="3.30.750.24">
    <property type="entry name" value="STAS domain"/>
    <property type="match status" value="1"/>
</dbReference>
<dbReference type="PATRIC" id="fig|320787.5.peg.2425"/>
<evidence type="ECO:0000256" key="1">
    <source>
        <dbReference type="ARBA" id="ARBA00009013"/>
    </source>
</evidence>
<comment type="similarity">
    <text evidence="1 2">Belongs to the anti-sigma-factor antagonist family.</text>
</comment>
<dbReference type="InterPro" id="IPR003658">
    <property type="entry name" value="Anti-sigma_ant"/>
</dbReference>
<evidence type="ECO:0000256" key="2">
    <source>
        <dbReference type="RuleBase" id="RU003749"/>
    </source>
</evidence>
<dbReference type="CDD" id="cd07043">
    <property type="entry name" value="STAS_anti-anti-sigma_factors"/>
    <property type="match status" value="1"/>
</dbReference>
<proteinExistence type="inferred from homology"/>
<gene>
    <name evidence="4" type="ORF">CA2015_2207</name>
</gene>
<evidence type="ECO:0000259" key="3">
    <source>
        <dbReference type="PROSITE" id="PS50801"/>
    </source>
</evidence>
<feature type="domain" description="STAS" evidence="3">
    <location>
        <begin position="2"/>
        <end position="114"/>
    </location>
</feature>
<dbReference type="SUPFAM" id="SSF52091">
    <property type="entry name" value="SpoIIaa-like"/>
    <property type="match status" value="1"/>
</dbReference>
<organism evidence="4 5">
    <name type="scientific">Cyclobacterium amurskyense</name>
    <dbReference type="NCBI Taxonomy" id="320787"/>
    <lineage>
        <taxon>Bacteria</taxon>
        <taxon>Pseudomonadati</taxon>
        <taxon>Bacteroidota</taxon>
        <taxon>Cytophagia</taxon>
        <taxon>Cytophagales</taxon>
        <taxon>Cyclobacteriaceae</taxon>
        <taxon>Cyclobacterium</taxon>
    </lineage>
</organism>
<dbReference type="Proteomes" id="UP000036520">
    <property type="component" value="Chromosome"/>
</dbReference>
<evidence type="ECO:0000313" key="5">
    <source>
        <dbReference type="Proteomes" id="UP000036520"/>
    </source>
</evidence>
<dbReference type="STRING" id="320787.CA2015_2207"/>
<dbReference type="OrthoDB" id="9795051at2"/>
<dbReference type="EMBL" id="CP012040">
    <property type="protein sequence ID" value="AKP51628.1"/>
    <property type="molecule type" value="Genomic_DNA"/>
</dbReference>
<evidence type="ECO:0000313" key="4">
    <source>
        <dbReference type="EMBL" id="AKP51628.1"/>
    </source>
</evidence>
<dbReference type="AlphaFoldDB" id="A0A0H4PFM1"/>
<protein>
    <recommendedName>
        <fullName evidence="2">Anti-sigma factor antagonist</fullName>
    </recommendedName>
</protein>